<dbReference type="RefSeq" id="WP_229686232.1">
    <property type="nucleotide sequence ID" value="NZ_BMMK01000007.1"/>
</dbReference>
<sequence length="303" mass="33129">MRLGVVILPEYPWPEACQIWTAAEELGLHHAWTFDHLSWRSLRDGPWYDSMTTLGAVAAVTSRIRLGTLVVSPNFRHPVPTAKHVMTLDEVSGGRFIFGMGAGAAGADGTALGGTPLEPAERVQRFREFVEFSDVLLRQDTISWRGRCYAAVDVKMVPGCVQRPRVPFAIAAAGPRAMRIAARHGQTWVTIGNADQPGAQPEDTAFAVLAEQLERLQKACSREDRDSARIGKLVNLSRIVADPFDSPERLADLVGRCHELGFTDVLVNYPRTTGVFSGGIAEFERAVSHVLGLMDRPDPATTS</sequence>
<organism evidence="6 7">
    <name type="scientific">Longimycelium tulufanense</name>
    <dbReference type="NCBI Taxonomy" id="907463"/>
    <lineage>
        <taxon>Bacteria</taxon>
        <taxon>Bacillati</taxon>
        <taxon>Actinomycetota</taxon>
        <taxon>Actinomycetes</taxon>
        <taxon>Pseudonocardiales</taxon>
        <taxon>Pseudonocardiaceae</taxon>
        <taxon>Longimycelium</taxon>
    </lineage>
</organism>
<dbReference type="InterPro" id="IPR036661">
    <property type="entry name" value="Luciferase-like_sf"/>
</dbReference>
<evidence type="ECO:0000259" key="5">
    <source>
        <dbReference type="Pfam" id="PF00296"/>
    </source>
</evidence>
<keyword evidence="4" id="KW-0503">Monooxygenase</keyword>
<gene>
    <name evidence="6" type="ORF">GCM10012275_20660</name>
</gene>
<dbReference type="Gene3D" id="3.20.20.30">
    <property type="entry name" value="Luciferase-like domain"/>
    <property type="match status" value="1"/>
</dbReference>
<dbReference type="PANTHER" id="PTHR42847:SF4">
    <property type="entry name" value="ALKANESULFONATE MONOOXYGENASE-RELATED"/>
    <property type="match status" value="1"/>
</dbReference>
<evidence type="ECO:0000256" key="3">
    <source>
        <dbReference type="ARBA" id="ARBA00023002"/>
    </source>
</evidence>
<feature type="domain" description="Luciferase-like" evidence="5">
    <location>
        <begin position="5"/>
        <end position="242"/>
    </location>
</feature>
<dbReference type="InterPro" id="IPR050172">
    <property type="entry name" value="SsuD_RutA_monooxygenase"/>
</dbReference>
<keyword evidence="3" id="KW-0560">Oxidoreductase</keyword>
<proteinExistence type="predicted"/>
<dbReference type="SUPFAM" id="SSF51679">
    <property type="entry name" value="Bacterial luciferase-like"/>
    <property type="match status" value="1"/>
</dbReference>
<evidence type="ECO:0000313" key="6">
    <source>
        <dbReference type="EMBL" id="GGM49619.1"/>
    </source>
</evidence>
<dbReference type="GO" id="GO:0046306">
    <property type="term" value="P:alkanesulfonate catabolic process"/>
    <property type="evidence" value="ECO:0007669"/>
    <property type="project" value="TreeGrafter"/>
</dbReference>
<dbReference type="Proteomes" id="UP000637578">
    <property type="component" value="Unassembled WGS sequence"/>
</dbReference>
<evidence type="ECO:0000256" key="1">
    <source>
        <dbReference type="ARBA" id="ARBA00022630"/>
    </source>
</evidence>
<dbReference type="EMBL" id="BMMK01000007">
    <property type="protein sequence ID" value="GGM49619.1"/>
    <property type="molecule type" value="Genomic_DNA"/>
</dbReference>
<dbReference type="AlphaFoldDB" id="A0A8J3FV82"/>
<keyword evidence="2" id="KW-0288">FMN</keyword>
<comment type="caution">
    <text evidence="6">The sequence shown here is derived from an EMBL/GenBank/DDBJ whole genome shotgun (WGS) entry which is preliminary data.</text>
</comment>
<protein>
    <submittedName>
        <fullName evidence="6">Luciferase</fullName>
    </submittedName>
</protein>
<name>A0A8J3FV82_9PSEU</name>
<reference evidence="6" key="2">
    <citation type="submission" date="2020-09" db="EMBL/GenBank/DDBJ databases">
        <authorList>
            <person name="Sun Q."/>
            <person name="Zhou Y."/>
        </authorList>
    </citation>
    <scope>NUCLEOTIDE SEQUENCE</scope>
    <source>
        <strain evidence="6">CGMCC 4.5737</strain>
    </source>
</reference>
<evidence type="ECO:0000256" key="2">
    <source>
        <dbReference type="ARBA" id="ARBA00022643"/>
    </source>
</evidence>
<keyword evidence="7" id="KW-1185">Reference proteome</keyword>
<evidence type="ECO:0000256" key="4">
    <source>
        <dbReference type="ARBA" id="ARBA00023033"/>
    </source>
</evidence>
<dbReference type="PANTHER" id="PTHR42847">
    <property type="entry name" value="ALKANESULFONATE MONOOXYGENASE"/>
    <property type="match status" value="1"/>
</dbReference>
<dbReference type="GO" id="GO:0008726">
    <property type="term" value="F:alkanesulfonate monooxygenase activity"/>
    <property type="evidence" value="ECO:0007669"/>
    <property type="project" value="TreeGrafter"/>
</dbReference>
<dbReference type="Pfam" id="PF00296">
    <property type="entry name" value="Bac_luciferase"/>
    <property type="match status" value="1"/>
</dbReference>
<reference evidence="6" key="1">
    <citation type="journal article" date="2014" name="Int. J. Syst. Evol. Microbiol.">
        <title>Complete genome sequence of Corynebacterium casei LMG S-19264T (=DSM 44701T), isolated from a smear-ripened cheese.</title>
        <authorList>
            <consortium name="US DOE Joint Genome Institute (JGI-PGF)"/>
            <person name="Walter F."/>
            <person name="Albersmeier A."/>
            <person name="Kalinowski J."/>
            <person name="Ruckert C."/>
        </authorList>
    </citation>
    <scope>NUCLEOTIDE SEQUENCE</scope>
    <source>
        <strain evidence="6">CGMCC 4.5737</strain>
    </source>
</reference>
<dbReference type="InterPro" id="IPR011251">
    <property type="entry name" value="Luciferase-like_dom"/>
</dbReference>
<evidence type="ECO:0000313" key="7">
    <source>
        <dbReference type="Proteomes" id="UP000637578"/>
    </source>
</evidence>
<accession>A0A8J3FV82</accession>
<keyword evidence="1" id="KW-0285">Flavoprotein</keyword>